<feature type="compositionally biased region" description="Polar residues" evidence="1">
    <location>
        <begin position="626"/>
        <end position="651"/>
    </location>
</feature>
<name>A0ABD3NGW1_9STRA</name>
<feature type="region of interest" description="Disordered" evidence="1">
    <location>
        <begin position="226"/>
        <end position="285"/>
    </location>
</feature>
<feature type="region of interest" description="Disordered" evidence="1">
    <location>
        <begin position="1"/>
        <end position="58"/>
    </location>
</feature>
<accession>A0ABD3NGW1</accession>
<dbReference type="SUPFAM" id="SSF69318">
    <property type="entry name" value="Integrin alpha N-terminal domain"/>
    <property type="match status" value="1"/>
</dbReference>
<evidence type="ECO:0000256" key="1">
    <source>
        <dbReference type="SAM" id="MobiDB-lite"/>
    </source>
</evidence>
<reference evidence="2 3" key="1">
    <citation type="submission" date="2024-10" db="EMBL/GenBank/DDBJ databases">
        <title>Updated reference genomes for cyclostephanoid diatoms.</title>
        <authorList>
            <person name="Roberts W.R."/>
            <person name="Alverson A.J."/>
        </authorList>
    </citation>
    <scope>NUCLEOTIDE SEQUENCE [LARGE SCALE GENOMIC DNA]</scope>
    <source>
        <strain evidence="2 3">AJA276-08</strain>
    </source>
</reference>
<sequence length="823" mass="88448">MTSSSMSRRRRFDVVGFARPLPPSCGLERGVLGDDDVAGPRGGDDDDDDDGDDVIVGEGGSFDRFALIVADDDLVGRDPSTSSRDGRRSHRRPPPTTPPTPPPPPPSLSPPPYPPPARLSRAHRSMMAKSSSMRRQRFVTGRYPLYVSVLRNPTNRFLGLAESRIYLNGTSIDRSLASYETFHWLDRDERRELHGEYEFLSLELLAEIRVRRPGYVNVLPGGGAGSSLLPSPGGQSSSGGGGGGVGGGIGRSWKRRRDEEDATRRARTAKTTTTTTTNDDARGTSRGERLWVTGFSLTNRRGEIHTLDVGTGVMSSANDRTTGAIGWPNGVTSIPRRLYAYDRAVDDRDDDRGGLDDALLIADGFLVPGKDKGGLYVVRNPGNGAYEWMDCLTGTTNLQGSPINVGESGDWFYHKATWMDLTGDGRLSILAARAKVGLRNNADSEGGKSFGKGQLVWLECPKPHSFVNGSGTPLDVDGTVFDPFNSRNTPWKLRVLDEGPDVMFSVADLDPSDDTIEILASQFFLKKVTLHSLKIGPNPKVVFSRTIDDRCGAAFSSVLADLDGLATSKQGTNPHGGPGQPGGTTGTVIDSGSTVVSLKDGDSFSHLLVTSHECSFVEGGSDADAKSNQDYATETPSDYGSPATTANQSKTDGGSLFAYRIPAGRGAWKSKPWPRSVVATGFKVEGHLSNMINPGAPGFCYTFFPTREGGVGKDKKWHRPLIGLSGDCAESAYILRPVEGGGISSPNGVDDGVDRSTKYSLMCEIKCQSTVGSLAIGYDDLYSADQQSGYAKIYVPCYEQDKVLVFSMGSGEDENFQLTDDGW</sequence>
<dbReference type="EMBL" id="JALLAZ020001584">
    <property type="protein sequence ID" value="KAL3772215.1"/>
    <property type="molecule type" value="Genomic_DNA"/>
</dbReference>
<keyword evidence="3" id="KW-1185">Reference proteome</keyword>
<feature type="compositionally biased region" description="Low complexity" evidence="1">
    <location>
        <begin position="226"/>
        <end position="235"/>
    </location>
</feature>
<feature type="region of interest" description="Disordered" evidence="1">
    <location>
        <begin position="566"/>
        <end position="591"/>
    </location>
</feature>
<feature type="compositionally biased region" description="Basic residues" evidence="1">
    <location>
        <begin position="120"/>
        <end position="134"/>
    </location>
</feature>
<feature type="compositionally biased region" description="Acidic residues" evidence="1">
    <location>
        <begin position="44"/>
        <end position="55"/>
    </location>
</feature>
<organism evidence="2 3">
    <name type="scientific">Stephanodiscus triporus</name>
    <dbReference type="NCBI Taxonomy" id="2934178"/>
    <lineage>
        <taxon>Eukaryota</taxon>
        <taxon>Sar</taxon>
        <taxon>Stramenopiles</taxon>
        <taxon>Ochrophyta</taxon>
        <taxon>Bacillariophyta</taxon>
        <taxon>Coscinodiscophyceae</taxon>
        <taxon>Thalassiosirophycidae</taxon>
        <taxon>Stephanodiscales</taxon>
        <taxon>Stephanodiscaceae</taxon>
        <taxon>Stephanodiscus</taxon>
    </lineage>
</organism>
<feature type="compositionally biased region" description="Gly residues" evidence="1">
    <location>
        <begin position="236"/>
        <end position="250"/>
    </location>
</feature>
<comment type="caution">
    <text evidence="2">The sequence shown here is derived from an EMBL/GenBank/DDBJ whole genome shotgun (WGS) entry which is preliminary data.</text>
</comment>
<proteinExistence type="predicted"/>
<dbReference type="Proteomes" id="UP001530315">
    <property type="component" value="Unassembled WGS sequence"/>
</dbReference>
<protein>
    <submittedName>
        <fullName evidence="2">Uncharacterized protein</fullName>
    </submittedName>
</protein>
<feature type="compositionally biased region" description="Gly residues" evidence="1">
    <location>
        <begin position="574"/>
        <end position="585"/>
    </location>
</feature>
<dbReference type="PANTHER" id="PTHR35836">
    <property type="entry name" value="VCBS REPEAT-CONTAINING PROTEIN"/>
    <property type="match status" value="1"/>
</dbReference>
<evidence type="ECO:0000313" key="2">
    <source>
        <dbReference type="EMBL" id="KAL3772215.1"/>
    </source>
</evidence>
<feature type="compositionally biased region" description="Pro residues" evidence="1">
    <location>
        <begin position="94"/>
        <end position="117"/>
    </location>
</feature>
<dbReference type="AlphaFoldDB" id="A0ABD3NGW1"/>
<dbReference type="PANTHER" id="PTHR35836:SF1">
    <property type="entry name" value="VCBS REPEAT-CONTAINING PROTEIN"/>
    <property type="match status" value="1"/>
</dbReference>
<feature type="region of interest" description="Disordered" evidence="1">
    <location>
        <begin position="619"/>
        <end position="651"/>
    </location>
</feature>
<dbReference type="InterPro" id="IPR028994">
    <property type="entry name" value="Integrin_alpha_N"/>
</dbReference>
<feature type="compositionally biased region" description="Low complexity" evidence="1">
    <location>
        <begin position="269"/>
        <end position="278"/>
    </location>
</feature>
<feature type="region of interest" description="Disordered" evidence="1">
    <location>
        <begin position="73"/>
        <end position="134"/>
    </location>
</feature>
<gene>
    <name evidence="2" type="ORF">ACHAW5_009362</name>
</gene>
<evidence type="ECO:0000313" key="3">
    <source>
        <dbReference type="Proteomes" id="UP001530315"/>
    </source>
</evidence>